<evidence type="ECO:0000313" key="4">
    <source>
        <dbReference type="Proteomes" id="UP000245119"/>
    </source>
</evidence>
<proteinExistence type="predicted"/>
<evidence type="ECO:0000256" key="1">
    <source>
        <dbReference type="SAM" id="MobiDB-lite"/>
    </source>
</evidence>
<gene>
    <name evidence="3" type="ORF">C0Q70_18741</name>
</gene>
<organism evidence="3 4">
    <name type="scientific">Pomacea canaliculata</name>
    <name type="common">Golden apple snail</name>
    <dbReference type="NCBI Taxonomy" id="400727"/>
    <lineage>
        <taxon>Eukaryota</taxon>
        <taxon>Metazoa</taxon>
        <taxon>Spiralia</taxon>
        <taxon>Lophotrochozoa</taxon>
        <taxon>Mollusca</taxon>
        <taxon>Gastropoda</taxon>
        <taxon>Caenogastropoda</taxon>
        <taxon>Architaenioglossa</taxon>
        <taxon>Ampullarioidea</taxon>
        <taxon>Ampullariidae</taxon>
        <taxon>Pomacea</taxon>
    </lineage>
</organism>
<dbReference type="Proteomes" id="UP000245119">
    <property type="component" value="Linkage Group LG12"/>
</dbReference>
<sequence>MIRTPQPCSGSQFTKANATRQQQQDGEHRLSANANRPTRKAYVHNIFEAKQEKPQGFSRSNDLTDGEDSSPGYQPRPMVARMYVLDSKFEHARHSVSIVWILLAFTIFFGIITWAMVGVFIAFGTRSLFGTYYCTENGCYYRY</sequence>
<keyword evidence="4" id="KW-1185">Reference proteome</keyword>
<dbReference type="AlphaFoldDB" id="A0A2T7NHF4"/>
<feature type="region of interest" description="Disordered" evidence="1">
    <location>
        <begin position="1"/>
        <end position="38"/>
    </location>
</feature>
<feature type="compositionally biased region" description="Polar residues" evidence="1">
    <location>
        <begin position="1"/>
        <end position="24"/>
    </location>
</feature>
<keyword evidence="2" id="KW-0812">Transmembrane</keyword>
<name>A0A2T7NHF4_POMCA</name>
<dbReference type="OrthoDB" id="6083617at2759"/>
<dbReference type="EMBL" id="PZQS01000012">
    <property type="protein sequence ID" value="PVD20585.1"/>
    <property type="molecule type" value="Genomic_DNA"/>
</dbReference>
<evidence type="ECO:0000313" key="3">
    <source>
        <dbReference type="EMBL" id="PVD20585.1"/>
    </source>
</evidence>
<feature type="transmembrane region" description="Helical" evidence="2">
    <location>
        <begin position="98"/>
        <end position="123"/>
    </location>
</feature>
<keyword evidence="2" id="KW-1133">Transmembrane helix</keyword>
<evidence type="ECO:0000256" key="2">
    <source>
        <dbReference type="SAM" id="Phobius"/>
    </source>
</evidence>
<feature type="region of interest" description="Disordered" evidence="1">
    <location>
        <begin position="50"/>
        <end position="74"/>
    </location>
</feature>
<accession>A0A2T7NHF4</accession>
<protein>
    <submittedName>
        <fullName evidence="3">Uncharacterized protein</fullName>
    </submittedName>
</protein>
<reference evidence="3 4" key="1">
    <citation type="submission" date="2018-04" db="EMBL/GenBank/DDBJ databases">
        <title>The genome of golden apple snail Pomacea canaliculata provides insight into stress tolerance and invasive adaptation.</title>
        <authorList>
            <person name="Liu C."/>
            <person name="Liu B."/>
            <person name="Ren Y."/>
            <person name="Zhang Y."/>
            <person name="Wang H."/>
            <person name="Li S."/>
            <person name="Jiang F."/>
            <person name="Yin L."/>
            <person name="Zhang G."/>
            <person name="Qian W."/>
            <person name="Fan W."/>
        </authorList>
    </citation>
    <scope>NUCLEOTIDE SEQUENCE [LARGE SCALE GENOMIC DNA]</scope>
    <source>
        <strain evidence="3">SZHN2017</strain>
        <tissue evidence="3">Muscle</tissue>
    </source>
</reference>
<keyword evidence="2" id="KW-0472">Membrane</keyword>
<comment type="caution">
    <text evidence="3">The sequence shown here is derived from an EMBL/GenBank/DDBJ whole genome shotgun (WGS) entry which is preliminary data.</text>
</comment>